<protein>
    <recommendedName>
        <fullName evidence="6">Fe2OG dioxygenase domain-containing protein</fullName>
    </recommendedName>
</protein>
<dbReference type="EMBL" id="CP009247">
    <property type="protein sequence ID" value="APT88053.1"/>
    <property type="molecule type" value="Genomic_DNA"/>
</dbReference>
<dbReference type="GO" id="GO:0035516">
    <property type="term" value="F:broad specificity oxidative DNA demethylase activity"/>
    <property type="evidence" value="ECO:0007669"/>
    <property type="project" value="TreeGrafter"/>
</dbReference>
<gene>
    <name evidence="7" type="ORF">CFRA_00675</name>
</gene>
<dbReference type="GO" id="GO:0035513">
    <property type="term" value="P:oxidative RNA demethylation"/>
    <property type="evidence" value="ECO:0007669"/>
    <property type="project" value="TreeGrafter"/>
</dbReference>
<reference evidence="7 8" key="1">
    <citation type="submission" date="2014-08" db="EMBL/GenBank/DDBJ databases">
        <title>Complete genome sequence of Corynebacterium frankenforstense ST18(T) (=DSM 45800(T)), isolated from raw cow milk.</title>
        <authorList>
            <person name="Ruckert C."/>
            <person name="Albersmeier A."/>
            <person name="Winkler A."/>
            <person name="Lipski A."/>
            <person name="Kalinowski J."/>
        </authorList>
    </citation>
    <scope>NUCLEOTIDE SEQUENCE [LARGE SCALE GENOMIC DNA]</scope>
    <source>
        <strain evidence="7 8">ST18</strain>
    </source>
</reference>
<dbReference type="OrthoDB" id="9796932at2"/>
<dbReference type="Gene3D" id="2.60.120.590">
    <property type="entry name" value="Alpha-ketoglutarate-dependent dioxygenase AlkB-like"/>
    <property type="match status" value="1"/>
</dbReference>
<sequence>MPTLFDAAGLPRPPRELAPGAVHLPGFLDARQQSALVTQAREIARSVAGTPVAMARPRTRTGRMSVHILSLGRHWATNPYRYVREFEGVPVPPIPANYQEIVDAVLVAAGGRSAALAPWAGRMRAEVALVNYYPPGSRMGLHVDADEVAEAPVVSLSIGDTALFRLGRAEERTGPFVDVPLISGDAFVFGGPARRAFHGITQVEDGTAPAHAGLKEGRINITIRQVDY</sequence>
<dbReference type="RefSeq" id="WP_075663025.1">
    <property type="nucleotide sequence ID" value="NZ_CP009247.1"/>
</dbReference>
<dbReference type="STRING" id="1437875.CFRA_00675"/>
<feature type="binding site" evidence="5">
    <location>
        <position position="142"/>
    </location>
    <ligand>
        <name>Fe cation</name>
        <dbReference type="ChEBI" id="CHEBI:24875"/>
        <note>catalytic</note>
    </ligand>
</feature>
<dbReference type="Pfam" id="PF13532">
    <property type="entry name" value="2OG-FeII_Oxy_2"/>
    <property type="match status" value="1"/>
</dbReference>
<evidence type="ECO:0000256" key="1">
    <source>
        <dbReference type="ARBA" id="ARBA00022723"/>
    </source>
</evidence>
<feature type="domain" description="Fe2OG dioxygenase" evidence="6">
    <location>
        <begin position="124"/>
        <end position="227"/>
    </location>
</feature>
<evidence type="ECO:0000256" key="5">
    <source>
        <dbReference type="PIRSR" id="PIRSR604574-2"/>
    </source>
</evidence>
<dbReference type="InterPro" id="IPR004574">
    <property type="entry name" value="Alkb"/>
</dbReference>
<evidence type="ECO:0000313" key="8">
    <source>
        <dbReference type="Proteomes" id="UP000185434"/>
    </source>
</evidence>
<dbReference type="AlphaFoldDB" id="A0A1L7CQD4"/>
<dbReference type="PANTHER" id="PTHR16557:SF2">
    <property type="entry name" value="NUCLEIC ACID DIOXYGENASE ALKBH1"/>
    <property type="match status" value="1"/>
</dbReference>
<dbReference type="PANTHER" id="PTHR16557">
    <property type="entry name" value="ALKYLATED DNA REPAIR PROTEIN ALKB-RELATED"/>
    <property type="match status" value="1"/>
</dbReference>
<feature type="binding site" evidence="5">
    <location>
        <position position="144"/>
    </location>
    <ligand>
        <name>Fe cation</name>
        <dbReference type="ChEBI" id="CHEBI:24875"/>
        <note>catalytic</note>
    </ligand>
</feature>
<keyword evidence="2" id="KW-0223">Dioxygenase</keyword>
<dbReference type="Proteomes" id="UP000185434">
    <property type="component" value="Chromosome"/>
</dbReference>
<keyword evidence="8" id="KW-1185">Reference proteome</keyword>
<name>A0A1L7CQD4_9CORY</name>
<keyword evidence="3" id="KW-0560">Oxidoreductase</keyword>
<dbReference type="GO" id="GO:0035515">
    <property type="term" value="F:oxidative RNA demethylase activity"/>
    <property type="evidence" value="ECO:0007669"/>
    <property type="project" value="TreeGrafter"/>
</dbReference>
<dbReference type="GO" id="GO:0005737">
    <property type="term" value="C:cytoplasm"/>
    <property type="evidence" value="ECO:0007669"/>
    <property type="project" value="TreeGrafter"/>
</dbReference>
<dbReference type="SUPFAM" id="SSF51197">
    <property type="entry name" value="Clavaminate synthase-like"/>
    <property type="match status" value="1"/>
</dbReference>
<evidence type="ECO:0000313" key="7">
    <source>
        <dbReference type="EMBL" id="APT88053.1"/>
    </source>
</evidence>
<feature type="binding site" evidence="5">
    <location>
        <position position="198"/>
    </location>
    <ligand>
        <name>Fe cation</name>
        <dbReference type="ChEBI" id="CHEBI:24875"/>
        <note>catalytic</note>
    </ligand>
</feature>
<accession>A0A1L7CQD4</accession>
<dbReference type="PROSITE" id="PS51471">
    <property type="entry name" value="FE2OG_OXY"/>
    <property type="match status" value="1"/>
</dbReference>
<dbReference type="GO" id="GO:0008198">
    <property type="term" value="F:ferrous iron binding"/>
    <property type="evidence" value="ECO:0007669"/>
    <property type="project" value="TreeGrafter"/>
</dbReference>
<evidence type="ECO:0000259" key="6">
    <source>
        <dbReference type="PROSITE" id="PS51471"/>
    </source>
</evidence>
<proteinExistence type="predicted"/>
<organism evidence="7 8">
    <name type="scientific">Corynebacterium frankenforstense DSM 45800</name>
    <dbReference type="NCBI Taxonomy" id="1437875"/>
    <lineage>
        <taxon>Bacteria</taxon>
        <taxon>Bacillati</taxon>
        <taxon>Actinomycetota</taxon>
        <taxon>Actinomycetes</taxon>
        <taxon>Mycobacteriales</taxon>
        <taxon>Corynebacteriaceae</taxon>
        <taxon>Corynebacterium</taxon>
    </lineage>
</organism>
<comment type="cofactor">
    <cofactor evidence="5">
        <name>Fe(2+)</name>
        <dbReference type="ChEBI" id="CHEBI:29033"/>
    </cofactor>
    <text evidence="5">Binds 1 Fe(2+) ion per subunit.</text>
</comment>
<dbReference type="InterPro" id="IPR037151">
    <property type="entry name" value="AlkB-like_sf"/>
</dbReference>
<evidence type="ECO:0000256" key="4">
    <source>
        <dbReference type="ARBA" id="ARBA00023004"/>
    </source>
</evidence>
<keyword evidence="4 5" id="KW-0408">Iron</keyword>
<dbReference type="InterPro" id="IPR005123">
    <property type="entry name" value="Oxoglu/Fe-dep_dioxygenase_dom"/>
</dbReference>
<dbReference type="InterPro" id="IPR027450">
    <property type="entry name" value="AlkB-like"/>
</dbReference>
<evidence type="ECO:0000256" key="2">
    <source>
        <dbReference type="ARBA" id="ARBA00022964"/>
    </source>
</evidence>
<dbReference type="KEGG" id="cfk:CFRA_00675"/>
<keyword evidence="1 5" id="KW-0479">Metal-binding</keyword>
<evidence type="ECO:0000256" key="3">
    <source>
        <dbReference type="ARBA" id="ARBA00023002"/>
    </source>
</evidence>